<keyword evidence="1" id="KW-0472">Membrane</keyword>
<evidence type="ECO:0000256" key="1">
    <source>
        <dbReference type="SAM" id="Phobius"/>
    </source>
</evidence>
<dbReference type="InterPro" id="IPR009339">
    <property type="entry name" value="DUF998"/>
</dbReference>
<accession>A0A150JAZ7</accession>
<organism evidence="2 3">
    <name type="scientific">Candidatus Methanofastidiosum methylothiophilum</name>
    <dbReference type="NCBI Taxonomy" id="1705564"/>
    <lineage>
        <taxon>Archaea</taxon>
        <taxon>Methanobacteriati</taxon>
        <taxon>Methanobacteriota</taxon>
        <taxon>Stenosarchaea group</taxon>
        <taxon>Candidatus Methanofastidiosia</taxon>
        <taxon>Candidatus Methanofastidiosales</taxon>
        <taxon>Candidatus Methanofastidiosaceae</taxon>
        <taxon>Candidatus Methanofastidiosum</taxon>
    </lineage>
</organism>
<comment type="caution">
    <text evidence="2">The sequence shown here is derived from an EMBL/GenBank/DDBJ whole genome shotgun (WGS) entry which is preliminary data.</text>
</comment>
<dbReference type="Proteomes" id="UP000075578">
    <property type="component" value="Unassembled WGS sequence"/>
</dbReference>
<feature type="transmembrane region" description="Helical" evidence="1">
    <location>
        <begin position="103"/>
        <end position="122"/>
    </location>
</feature>
<feature type="transmembrane region" description="Helical" evidence="1">
    <location>
        <begin position="21"/>
        <end position="46"/>
    </location>
</feature>
<reference evidence="2 3" key="1">
    <citation type="journal article" date="2016" name="ISME J.">
        <title>Chasing the elusive Euryarchaeota class WSA2: genomes reveal a uniquely fastidious methyl-reducing methanogen.</title>
        <authorList>
            <person name="Nobu M.K."/>
            <person name="Narihiro T."/>
            <person name="Kuroda K."/>
            <person name="Mei R."/>
            <person name="Liu W.T."/>
        </authorList>
    </citation>
    <scope>NUCLEOTIDE SEQUENCE [LARGE SCALE GENOMIC DNA]</scope>
    <source>
        <strain evidence="2">U1lsi0528_Bin089</strain>
    </source>
</reference>
<keyword evidence="1" id="KW-0812">Transmembrane</keyword>
<evidence type="ECO:0000313" key="2">
    <source>
        <dbReference type="EMBL" id="KYC54248.1"/>
    </source>
</evidence>
<dbReference type="EMBL" id="LNGD01000003">
    <property type="protein sequence ID" value="KYC54248.1"/>
    <property type="molecule type" value="Genomic_DNA"/>
</dbReference>
<sequence>MANNKEIVSMSILNLVRKNPKLIAGTLIFLAGTIAIMGIITAEIFYPSGYTTSNSEISDLGSTRPPNSVITQPSATIFNSTMIITGILTLIGAYYTFLVYKKYIFNIPFSLFGVGVLGVGIFPGNIAVLHPIFALITFISGGIAAITSSKVLDSPFRYISICLGVIGLFFLFTAEFFIPILGDGGTERWVAYPIVMWLTGFGAYLLGNNSNTLNKRN</sequence>
<proteinExistence type="predicted"/>
<feature type="transmembrane region" description="Helical" evidence="1">
    <location>
        <begin position="190"/>
        <end position="207"/>
    </location>
</feature>
<gene>
    <name evidence="2" type="ORF">AMQ74_00117</name>
</gene>
<protein>
    <recommendedName>
        <fullName evidence="4">DUF998 domain-containing protein</fullName>
    </recommendedName>
</protein>
<evidence type="ECO:0000313" key="3">
    <source>
        <dbReference type="Proteomes" id="UP000075578"/>
    </source>
</evidence>
<feature type="transmembrane region" description="Helical" evidence="1">
    <location>
        <begin position="158"/>
        <end position="178"/>
    </location>
</feature>
<keyword evidence="1" id="KW-1133">Transmembrane helix</keyword>
<dbReference type="Pfam" id="PF06197">
    <property type="entry name" value="DUF998"/>
    <property type="match status" value="1"/>
</dbReference>
<evidence type="ECO:0008006" key="4">
    <source>
        <dbReference type="Google" id="ProtNLM"/>
    </source>
</evidence>
<name>A0A150JAZ7_9EURY</name>
<dbReference type="AlphaFoldDB" id="A0A150JAZ7"/>
<feature type="transmembrane region" description="Helical" evidence="1">
    <location>
        <begin position="77"/>
        <end position="96"/>
    </location>
</feature>
<feature type="transmembrane region" description="Helical" evidence="1">
    <location>
        <begin position="128"/>
        <end position="146"/>
    </location>
</feature>